<evidence type="ECO:0000313" key="1">
    <source>
        <dbReference type="EMBL" id="GIY87754.1"/>
    </source>
</evidence>
<organism evidence="1 2">
    <name type="scientific">Caerostris extrusa</name>
    <name type="common">Bark spider</name>
    <name type="synonym">Caerostris bankana</name>
    <dbReference type="NCBI Taxonomy" id="172846"/>
    <lineage>
        <taxon>Eukaryota</taxon>
        <taxon>Metazoa</taxon>
        <taxon>Ecdysozoa</taxon>
        <taxon>Arthropoda</taxon>
        <taxon>Chelicerata</taxon>
        <taxon>Arachnida</taxon>
        <taxon>Araneae</taxon>
        <taxon>Araneomorphae</taxon>
        <taxon>Entelegynae</taxon>
        <taxon>Araneoidea</taxon>
        <taxon>Araneidae</taxon>
        <taxon>Caerostris</taxon>
    </lineage>
</organism>
<evidence type="ECO:0000313" key="2">
    <source>
        <dbReference type="Proteomes" id="UP001054945"/>
    </source>
</evidence>
<protein>
    <submittedName>
        <fullName evidence="1">Uncharacterized protein</fullName>
    </submittedName>
</protein>
<dbReference type="AlphaFoldDB" id="A0AAV4X1Q4"/>
<reference evidence="1 2" key="1">
    <citation type="submission" date="2021-06" db="EMBL/GenBank/DDBJ databases">
        <title>Caerostris extrusa draft genome.</title>
        <authorList>
            <person name="Kono N."/>
            <person name="Arakawa K."/>
        </authorList>
    </citation>
    <scope>NUCLEOTIDE SEQUENCE [LARGE SCALE GENOMIC DNA]</scope>
</reference>
<accession>A0AAV4X1Q4</accession>
<gene>
    <name evidence="1" type="ORF">CEXT_127701</name>
</gene>
<dbReference type="Proteomes" id="UP001054945">
    <property type="component" value="Unassembled WGS sequence"/>
</dbReference>
<name>A0AAV4X1Q4_CAEEX</name>
<comment type="caution">
    <text evidence="1">The sequence shown here is derived from an EMBL/GenBank/DDBJ whole genome shotgun (WGS) entry which is preliminary data.</text>
</comment>
<dbReference type="EMBL" id="BPLR01016971">
    <property type="protein sequence ID" value="GIY87754.1"/>
    <property type="molecule type" value="Genomic_DNA"/>
</dbReference>
<proteinExistence type="predicted"/>
<keyword evidence="2" id="KW-1185">Reference proteome</keyword>
<sequence>MEGKMKNMGGIGGTRSIHPLPHGNLSPNAPVNCWFSKMDAFFPGPQLFSREGKDMSALLSPGPQCAAAKTVLKLNFKLKKKKKKNTSPLQIPSQPGNGEFPPLPIGISGTPLVAAVATWVFRSCRDKRAARVAEGRILITSWGSEGSKRFHFAWIGPGLPCGTSERVQGRTHVTSRSYTRWQLKRNLLFSLVFKRFQQISGYSIGMFLKRSLGKLK</sequence>